<dbReference type="PANTHER" id="PTHR33823">
    <property type="entry name" value="RNA POLYMERASE-BINDING TRANSCRIPTION FACTOR DKSA-RELATED"/>
    <property type="match status" value="1"/>
</dbReference>
<evidence type="ECO:0000256" key="1">
    <source>
        <dbReference type="ARBA" id="ARBA00022723"/>
    </source>
</evidence>
<accession>A0A2A5B6B7</accession>
<keyword evidence="2" id="KW-0863">Zinc-finger</keyword>
<sequence length="109" mass="12319">MDIDSIVKELNIRKTELEARLERTHKHIYQKEQPVSANFNEQVKETENDGLVMVLEAEGVEELAQVNRALRRISDDTYQGCVKCGSPIGEDRLKAIPYTDSCISCAADH</sequence>
<dbReference type="SUPFAM" id="SSF57716">
    <property type="entry name" value="Glucocorticoid receptor-like (DNA-binding domain)"/>
    <property type="match status" value="1"/>
</dbReference>
<dbReference type="Proteomes" id="UP000218327">
    <property type="component" value="Unassembled WGS sequence"/>
</dbReference>
<comment type="caution">
    <text evidence="6">The sequence shown here is derived from an EMBL/GenBank/DDBJ whole genome shotgun (WGS) entry which is preliminary data.</text>
</comment>
<evidence type="ECO:0000313" key="7">
    <source>
        <dbReference type="Proteomes" id="UP000218327"/>
    </source>
</evidence>
<dbReference type="InterPro" id="IPR000962">
    <property type="entry name" value="Znf_DskA_TraR"/>
</dbReference>
<keyword evidence="1" id="KW-0479">Metal-binding</keyword>
<keyword evidence="3" id="KW-0862">Zinc</keyword>
<feature type="domain" description="Zinc finger DksA/TraR C4-type" evidence="5">
    <location>
        <begin position="77"/>
        <end position="109"/>
    </location>
</feature>
<organism evidence="6 7">
    <name type="scientific">SAR86 cluster bacterium</name>
    <dbReference type="NCBI Taxonomy" id="2030880"/>
    <lineage>
        <taxon>Bacteria</taxon>
        <taxon>Pseudomonadati</taxon>
        <taxon>Pseudomonadota</taxon>
        <taxon>Gammaproteobacteria</taxon>
        <taxon>SAR86 cluster</taxon>
    </lineage>
</organism>
<evidence type="ECO:0000256" key="3">
    <source>
        <dbReference type="ARBA" id="ARBA00022833"/>
    </source>
</evidence>
<protein>
    <recommendedName>
        <fullName evidence="5">Zinc finger DksA/TraR C4-type domain-containing protein</fullName>
    </recommendedName>
</protein>
<dbReference type="PANTHER" id="PTHR33823:SF4">
    <property type="entry name" value="GENERAL STRESS PROTEIN 16O"/>
    <property type="match status" value="1"/>
</dbReference>
<gene>
    <name evidence="6" type="ORF">COA96_04155</name>
</gene>
<evidence type="ECO:0000256" key="2">
    <source>
        <dbReference type="ARBA" id="ARBA00022771"/>
    </source>
</evidence>
<feature type="zinc finger region" description="dksA C4-type" evidence="4">
    <location>
        <begin position="81"/>
        <end position="105"/>
    </location>
</feature>
<evidence type="ECO:0000256" key="4">
    <source>
        <dbReference type="PROSITE-ProRule" id="PRU00510"/>
    </source>
</evidence>
<evidence type="ECO:0000313" key="6">
    <source>
        <dbReference type="EMBL" id="PCJ27114.1"/>
    </source>
</evidence>
<name>A0A2A5B6B7_9GAMM</name>
<dbReference type="Gene3D" id="1.20.120.910">
    <property type="entry name" value="DksA, coiled-coil domain"/>
    <property type="match status" value="1"/>
</dbReference>
<reference evidence="7" key="1">
    <citation type="submission" date="2017-08" db="EMBL/GenBank/DDBJ databases">
        <title>A dynamic microbial community with high functional redundancy inhabits the cold, oxic subseafloor aquifer.</title>
        <authorList>
            <person name="Tully B.J."/>
            <person name="Wheat C.G."/>
            <person name="Glazer B.T."/>
            <person name="Huber J.A."/>
        </authorList>
    </citation>
    <scope>NUCLEOTIDE SEQUENCE [LARGE SCALE GENOMIC DNA]</scope>
</reference>
<dbReference type="AlphaFoldDB" id="A0A2A5B6B7"/>
<dbReference type="EMBL" id="NVVJ01000008">
    <property type="protein sequence ID" value="PCJ27114.1"/>
    <property type="molecule type" value="Genomic_DNA"/>
</dbReference>
<proteinExistence type="predicted"/>
<dbReference type="GO" id="GO:0008270">
    <property type="term" value="F:zinc ion binding"/>
    <property type="evidence" value="ECO:0007669"/>
    <property type="project" value="UniProtKB-KW"/>
</dbReference>
<dbReference type="PROSITE" id="PS51128">
    <property type="entry name" value="ZF_DKSA_2"/>
    <property type="match status" value="1"/>
</dbReference>
<evidence type="ECO:0000259" key="5">
    <source>
        <dbReference type="Pfam" id="PF01258"/>
    </source>
</evidence>
<dbReference type="Pfam" id="PF01258">
    <property type="entry name" value="zf-dskA_traR"/>
    <property type="match status" value="1"/>
</dbReference>